<dbReference type="EMBL" id="JAPVEA010000002">
    <property type="protein sequence ID" value="KAJ5462085.1"/>
    <property type="molecule type" value="Genomic_DNA"/>
</dbReference>
<dbReference type="GeneID" id="81597263"/>
<evidence type="ECO:0000256" key="1">
    <source>
        <dbReference type="SAM" id="MobiDB-lite"/>
    </source>
</evidence>
<organism evidence="2 3">
    <name type="scientific">Penicillium daleae</name>
    <dbReference type="NCBI Taxonomy" id="63821"/>
    <lineage>
        <taxon>Eukaryota</taxon>
        <taxon>Fungi</taxon>
        <taxon>Dikarya</taxon>
        <taxon>Ascomycota</taxon>
        <taxon>Pezizomycotina</taxon>
        <taxon>Eurotiomycetes</taxon>
        <taxon>Eurotiomycetidae</taxon>
        <taxon>Eurotiales</taxon>
        <taxon>Aspergillaceae</taxon>
        <taxon>Penicillium</taxon>
    </lineage>
</organism>
<accession>A0AAD6G7Y2</accession>
<name>A0AAD6G7Y2_9EURO</name>
<gene>
    <name evidence="2" type="ORF">N7458_003637</name>
</gene>
<feature type="compositionally biased region" description="Polar residues" evidence="1">
    <location>
        <begin position="32"/>
        <end position="73"/>
    </location>
</feature>
<keyword evidence="3" id="KW-1185">Reference proteome</keyword>
<protein>
    <submittedName>
        <fullName evidence="2">Uncharacterized protein</fullName>
    </submittedName>
</protein>
<proteinExistence type="predicted"/>
<reference evidence="2" key="1">
    <citation type="submission" date="2022-12" db="EMBL/GenBank/DDBJ databases">
        <authorList>
            <person name="Petersen C."/>
        </authorList>
    </citation>
    <scope>NUCLEOTIDE SEQUENCE</scope>
    <source>
        <strain evidence="2">IBT 16125</strain>
    </source>
</reference>
<dbReference type="Proteomes" id="UP001213681">
    <property type="component" value="Unassembled WGS sequence"/>
</dbReference>
<feature type="region of interest" description="Disordered" evidence="1">
    <location>
        <begin position="32"/>
        <end position="143"/>
    </location>
</feature>
<evidence type="ECO:0000313" key="3">
    <source>
        <dbReference type="Proteomes" id="UP001213681"/>
    </source>
</evidence>
<dbReference type="RefSeq" id="XP_056771127.1">
    <property type="nucleotide sequence ID" value="XM_056907020.1"/>
</dbReference>
<dbReference type="AlphaFoldDB" id="A0AAD6G7Y2"/>
<reference evidence="2" key="2">
    <citation type="journal article" date="2023" name="IMA Fungus">
        <title>Comparative genomic study of the Penicillium genus elucidates a diverse pangenome and 15 lateral gene transfer events.</title>
        <authorList>
            <person name="Petersen C."/>
            <person name="Sorensen T."/>
            <person name="Nielsen M.R."/>
            <person name="Sondergaard T.E."/>
            <person name="Sorensen J.L."/>
            <person name="Fitzpatrick D.A."/>
            <person name="Frisvad J.C."/>
            <person name="Nielsen K.L."/>
        </authorList>
    </citation>
    <scope>NUCLEOTIDE SEQUENCE</scope>
    <source>
        <strain evidence="2">IBT 16125</strain>
    </source>
</reference>
<sequence length="143" mass="15822">MHVWLSPARDWRAVACRWDSQRLPRTSQSEAHIQTASRCWSARRSTGSTAEGRNVSPAPSSNVAKAASLNISRPTAHGTRRGRLQLSGHPECCPCRPTPDAVGKMKKDSGSAEDSFRQRRSTFQTRGSTPELPNWVGPRQLML</sequence>
<feature type="compositionally biased region" description="Basic and acidic residues" evidence="1">
    <location>
        <begin position="103"/>
        <end position="117"/>
    </location>
</feature>
<evidence type="ECO:0000313" key="2">
    <source>
        <dbReference type="EMBL" id="KAJ5462085.1"/>
    </source>
</evidence>
<comment type="caution">
    <text evidence="2">The sequence shown here is derived from an EMBL/GenBank/DDBJ whole genome shotgun (WGS) entry which is preliminary data.</text>
</comment>